<keyword evidence="2" id="KW-0614">Plasmid</keyword>
<dbReference type="RefSeq" id="WP_121151412.1">
    <property type="nucleotide sequence ID" value="NZ_CP032828.1"/>
</dbReference>
<dbReference type="AlphaFoldDB" id="A0A494T6V3"/>
<dbReference type="InterPro" id="IPR011032">
    <property type="entry name" value="GroES-like_sf"/>
</dbReference>
<dbReference type="PANTHER" id="PTHR43677:SF4">
    <property type="entry name" value="QUINONE OXIDOREDUCTASE-LIKE PROTEIN 2"/>
    <property type="match status" value="1"/>
</dbReference>
<protein>
    <submittedName>
        <fullName evidence="2">NADPH:quinone oxidoreductase family protein</fullName>
    </submittedName>
</protein>
<dbReference type="SUPFAM" id="SSF50129">
    <property type="entry name" value="GroES-like"/>
    <property type="match status" value="1"/>
</dbReference>
<dbReference type="Gene3D" id="3.90.180.10">
    <property type="entry name" value="Medium-chain alcohol dehydrogenases, catalytic domain"/>
    <property type="match status" value="1"/>
</dbReference>
<accession>A0A494T6V3</accession>
<name>A0A494T6V3_SPHPE</name>
<dbReference type="InterPro" id="IPR020843">
    <property type="entry name" value="ER"/>
</dbReference>
<dbReference type="PANTHER" id="PTHR43677">
    <property type="entry name" value="SHORT-CHAIN DEHYDROGENASE/REDUCTASE"/>
    <property type="match status" value="1"/>
</dbReference>
<gene>
    <name evidence="2" type="ORF">D3Y57_03590</name>
</gene>
<dbReference type="Pfam" id="PF00107">
    <property type="entry name" value="ADH_zinc_N"/>
    <property type="match status" value="1"/>
</dbReference>
<proteinExistence type="predicted"/>
<dbReference type="CDD" id="cd08241">
    <property type="entry name" value="QOR1"/>
    <property type="match status" value="1"/>
</dbReference>
<dbReference type="Proteomes" id="UP000276254">
    <property type="component" value="Plasmid unnamed1"/>
</dbReference>
<evidence type="ECO:0000259" key="1">
    <source>
        <dbReference type="SMART" id="SM00829"/>
    </source>
</evidence>
<organism evidence="2 3">
    <name type="scientific">Sphingomonas paeninsulae</name>
    <dbReference type="NCBI Taxonomy" id="2319844"/>
    <lineage>
        <taxon>Bacteria</taxon>
        <taxon>Pseudomonadati</taxon>
        <taxon>Pseudomonadota</taxon>
        <taxon>Alphaproteobacteria</taxon>
        <taxon>Sphingomonadales</taxon>
        <taxon>Sphingomonadaceae</taxon>
        <taxon>Sphingomonas</taxon>
    </lineage>
</organism>
<evidence type="ECO:0000313" key="3">
    <source>
        <dbReference type="Proteomes" id="UP000276254"/>
    </source>
</evidence>
<evidence type="ECO:0000313" key="2">
    <source>
        <dbReference type="EMBL" id="AYJ85129.1"/>
    </source>
</evidence>
<dbReference type="InterPro" id="IPR013149">
    <property type="entry name" value="ADH-like_C"/>
</dbReference>
<dbReference type="KEGG" id="spha:D3Y57_03590"/>
<geneLocation type="plasmid" evidence="2">
    <name>unnamed1</name>
</geneLocation>
<dbReference type="InterPro" id="IPR036291">
    <property type="entry name" value="NAD(P)-bd_dom_sf"/>
</dbReference>
<dbReference type="GO" id="GO:0016491">
    <property type="term" value="F:oxidoreductase activity"/>
    <property type="evidence" value="ECO:0007669"/>
    <property type="project" value="InterPro"/>
</dbReference>
<dbReference type="OrthoDB" id="4190732at2"/>
<dbReference type="InterPro" id="IPR051397">
    <property type="entry name" value="Zn-ADH-like_protein"/>
</dbReference>
<dbReference type="InterPro" id="IPR013154">
    <property type="entry name" value="ADH-like_N"/>
</dbReference>
<keyword evidence="3" id="KW-1185">Reference proteome</keyword>
<dbReference type="Gene3D" id="3.40.50.720">
    <property type="entry name" value="NAD(P)-binding Rossmann-like Domain"/>
    <property type="match status" value="1"/>
</dbReference>
<sequence length="337" mass="34633">MSRAVIISAFGAPSTFALEDRELAPPGPGKLTIAVQAAGVSFVDVLVAAGEYQLKPPLPFIPGSEFSGIVTAVGEGVDPARIGQRVLASAFGAAFAEESVVPAKLALPIPQSMNFVEAAVFRVSYATAYYALVQRGQLKAGETVLVLGAGGAVGYAAIQVAKALGAKVIGSASSETKRALATQGGAFATVDSRSETWRDDVKAANGGQTVDVVIDPIGGAATEPAFRSLAWNGRLLVIGFASGTIAKVPANLALLKGASMIGVDVRQFGEFEPEAATANVTALFDLYEAGHLHPPIGQTYPLDEFVTAMVEARAGETAGRIVLTMDPIAPVDSHPTL</sequence>
<reference evidence="2 3" key="1">
    <citation type="submission" date="2018-09" db="EMBL/GenBank/DDBJ databases">
        <title>Sphingomonas peninsula sp. nov., isolated from fildes peninsula, Antarctic soil.</title>
        <authorList>
            <person name="Yingchao G."/>
        </authorList>
    </citation>
    <scope>NUCLEOTIDE SEQUENCE [LARGE SCALE GENOMIC DNA]</scope>
    <source>
        <strain evidence="2 3">YZ-8</strain>
        <plasmid evidence="2 3">unnamed1</plasmid>
    </source>
</reference>
<dbReference type="SMART" id="SM00829">
    <property type="entry name" value="PKS_ER"/>
    <property type="match status" value="1"/>
</dbReference>
<dbReference type="SUPFAM" id="SSF51735">
    <property type="entry name" value="NAD(P)-binding Rossmann-fold domains"/>
    <property type="match status" value="1"/>
</dbReference>
<dbReference type="Pfam" id="PF08240">
    <property type="entry name" value="ADH_N"/>
    <property type="match status" value="1"/>
</dbReference>
<dbReference type="EMBL" id="CP032828">
    <property type="protein sequence ID" value="AYJ85129.1"/>
    <property type="molecule type" value="Genomic_DNA"/>
</dbReference>
<feature type="domain" description="Enoyl reductase (ER)" evidence="1">
    <location>
        <begin position="11"/>
        <end position="323"/>
    </location>
</feature>